<dbReference type="Proteomes" id="UP000306477">
    <property type="component" value="Unassembled WGS sequence"/>
</dbReference>
<keyword evidence="10" id="KW-1185">Reference proteome</keyword>
<dbReference type="InterPro" id="IPR036962">
    <property type="entry name" value="Glyco_hydro_3_N_sf"/>
</dbReference>
<keyword evidence="7" id="KW-0812">Transmembrane</keyword>
<organism evidence="9 10">
    <name type="scientific">Bacillus timonensis</name>
    <dbReference type="NCBI Taxonomy" id="1033734"/>
    <lineage>
        <taxon>Bacteria</taxon>
        <taxon>Bacillati</taxon>
        <taxon>Bacillota</taxon>
        <taxon>Bacilli</taxon>
        <taxon>Bacillales</taxon>
        <taxon>Bacillaceae</taxon>
        <taxon>Bacillus</taxon>
    </lineage>
</organism>
<dbReference type="GO" id="GO:0004563">
    <property type="term" value="F:beta-N-acetylhexosaminidase activity"/>
    <property type="evidence" value="ECO:0007669"/>
    <property type="project" value="UniProtKB-EC"/>
</dbReference>
<evidence type="ECO:0000256" key="3">
    <source>
        <dbReference type="ARBA" id="ARBA00012663"/>
    </source>
</evidence>
<dbReference type="NCBIfam" id="NF003740">
    <property type="entry name" value="PRK05337.1"/>
    <property type="match status" value="1"/>
</dbReference>
<feature type="domain" description="Glycoside hydrolase family 3 N-terminal" evidence="8">
    <location>
        <begin position="221"/>
        <end position="541"/>
    </location>
</feature>
<dbReference type="RefSeq" id="WP_136379665.1">
    <property type="nucleotide sequence ID" value="NZ_SLUB01000016.1"/>
</dbReference>
<dbReference type="GO" id="GO:0009254">
    <property type="term" value="P:peptidoglycan turnover"/>
    <property type="evidence" value="ECO:0007669"/>
    <property type="project" value="TreeGrafter"/>
</dbReference>
<dbReference type="GO" id="GO:0005975">
    <property type="term" value="P:carbohydrate metabolic process"/>
    <property type="evidence" value="ECO:0007669"/>
    <property type="project" value="InterPro"/>
</dbReference>
<dbReference type="InterPro" id="IPR001764">
    <property type="entry name" value="Glyco_hydro_3_N"/>
</dbReference>
<dbReference type="EMBL" id="SLUB01000016">
    <property type="protein sequence ID" value="THE12519.1"/>
    <property type="molecule type" value="Genomic_DNA"/>
</dbReference>
<keyword evidence="5 9" id="KW-0326">Glycosidase</keyword>
<accession>A0A4S3PS74</accession>
<comment type="caution">
    <text evidence="9">The sequence shown here is derived from an EMBL/GenBank/DDBJ whole genome shotgun (WGS) entry which is preliminary data.</text>
</comment>
<comment type="catalytic activity">
    <reaction evidence="1">
        <text>Hydrolysis of terminal non-reducing N-acetyl-D-hexosamine residues in N-acetyl-beta-D-hexosaminides.</text>
        <dbReference type="EC" id="3.2.1.52"/>
    </reaction>
</comment>
<name>A0A4S3PS74_9BACI</name>
<feature type="transmembrane region" description="Helical" evidence="7">
    <location>
        <begin position="7"/>
        <end position="27"/>
    </location>
</feature>
<evidence type="ECO:0000256" key="6">
    <source>
        <dbReference type="SAM" id="MobiDB-lite"/>
    </source>
</evidence>
<dbReference type="InterPro" id="IPR019800">
    <property type="entry name" value="Glyco_hydro_3_AS"/>
</dbReference>
<keyword evidence="7" id="KW-1133">Transmembrane helix</keyword>
<protein>
    <recommendedName>
        <fullName evidence="3">beta-N-acetylhexosaminidase</fullName>
        <ecNumber evidence="3">3.2.1.52</ecNumber>
    </recommendedName>
</protein>
<keyword evidence="4 9" id="KW-0378">Hydrolase</keyword>
<evidence type="ECO:0000256" key="2">
    <source>
        <dbReference type="ARBA" id="ARBA00005336"/>
    </source>
</evidence>
<dbReference type="SUPFAM" id="SSF51445">
    <property type="entry name" value="(Trans)glycosidases"/>
    <property type="match status" value="1"/>
</dbReference>
<dbReference type="PROSITE" id="PS00775">
    <property type="entry name" value="GLYCOSYL_HYDROL_F3"/>
    <property type="match status" value="1"/>
</dbReference>
<dbReference type="EC" id="3.2.1.52" evidence="3"/>
<dbReference type="Gene3D" id="3.20.20.300">
    <property type="entry name" value="Glycoside hydrolase, family 3, N-terminal domain"/>
    <property type="match status" value="1"/>
</dbReference>
<dbReference type="InterPro" id="IPR025453">
    <property type="entry name" value="DUF4309"/>
</dbReference>
<gene>
    <name evidence="9" type="primary">nagZ</name>
    <name evidence="9" type="ORF">E1I69_11015</name>
</gene>
<reference evidence="9 10" key="1">
    <citation type="journal article" date="2019" name="Indoor Air">
        <title>Impacts of indoor surface finishes on bacterial viability.</title>
        <authorList>
            <person name="Hu J."/>
            <person name="Maamar S.B."/>
            <person name="Glawe A.J."/>
            <person name="Gottel N."/>
            <person name="Gilbert J.A."/>
            <person name="Hartmann E.M."/>
        </authorList>
    </citation>
    <scope>NUCLEOTIDE SEQUENCE [LARGE SCALE GENOMIC DNA]</scope>
    <source>
        <strain evidence="9 10">AF060A6</strain>
    </source>
</reference>
<evidence type="ECO:0000256" key="4">
    <source>
        <dbReference type="ARBA" id="ARBA00022801"/>
    </source>
</evidence>
<evidence type="ECO:0000256" key="7">
    <source>
        <dbReference type="SAM" id="Phobius"/>
    </source>
</evidence>
<keyword evidence="7" id="KW-0472">Membrane</keyword>
<sequence length="570" mass="63127">MHKKKLRVGLIGLLSVVLVIGLGYFILYKDPGQENEQTDPSEEIVQPNGSDKIEKEPEEKPEETLDILEQVKQVFSLSETGKVPHTPFIAGQTKFEDIQEQWGEPQKIDETAIGNFAVYQDHDVTIGIKEQLAFDIRSYEPGLSDIHFEDIKSARGEPDEIKYFQDEKVNQIILIYQVNPTFQLKWILPKPTEQEPNPTVHHISVVTDVQQSVEEDEGLSLDEKIGQMIFAGITGTKMNSKMNELVSNYHVGGIIFNGDNLVSPNQTVEYVNQIKKANESGIPLFFGVDQEGGRISKLPGGLLDFPTNLEIGKRNNPSLSFEIGTLLGKELQAFGFNVDFAPVLDVNSNPDNPVIGNRSFSSNPEIVSSLGIQTMKGLQSQSTVAVVKHFPGHGDTRADSHLELPTVNKTRAELESLELIPFREAVKEGADMVMIAHILVPSLDQTFPSSMSKKIMTDLLRNDLGFKGVIITDDLTMKAITNEYDIGVAAVQSIKAGSDIVMVAHNYQHVVAVRNAIKKAVINGEISEQRIDESVGRILQLKEKYKLNDSPVGPVNIDVLNQAIELVLSR</sequence>
<dbReference type="OrthoDB" id="9805821at2"/>
<feature type="region of interest" description="Disordered" evidence="6">
    <location>
        <begin position="33"/>
        <end position="61"/>
    </location>
</feature>
<dbReference type="Pfam" id="PF00933">
    <property type="entry name" value="Glyco_hydro_3"/>
    <property type="match status" value="1"/>
</dbReference>
<evidence type="ECO:0000256" key="5">
    <source>
        <dbReference type="ARBA" id="ARBA00023295"/>
    </source>
</evidence>
<proteinExistence type="inferred from homology"/>
<dbReference type="PANTHER" id="PTHR30480:SF13">
    <property type="entry name" value="BETA-HEXOSAMINIDASE"/>
    <property type="match status" value="1"/>
</dbReference>
<evidence type="ECO:0000256" key="1">
    <source>
        <dbReference type="ARBA" id="ARBA00001231"/>
    </source>
</evidence>
<dbReference type="InterPro" id="IPR017853">
    <property type="entry name" value="GH"/>
</dbReference>
<evidence type="ECO:0000313" key="10">
    <source>
        <dbReference type="Proteomes" id="UP000306477"/>
    </source>
</evidence>
<evidence type="ECO:0000313" key="9">
    <source>
        <dbReference type="EMBL" id="THE12519.1"/>
    </source>
</evidence>
<comment type="similarity">
    <text evidence="2">Belongs to the glycosyl hydrolase 3 family.</text>
</comment>
<dbReference type="Pfam" id="PF14172">
    <property type="entry name" value="DUF4309"/>
    <property type="match status" value="1"/>
</dbReference>
<dbReference type="AlphaFoldDB" id="A0A4S3PS74"/>
<dbReference type="InterPro" id="IPR050226">
    <property type="entry name" value="NagZ_Beta-hexosaminidase"/>
</dbReference>
<dbReference type="PANTHER" id="PTHR30480">
    <property type="entry name" value="BETA-HEXOSAMINIDASE-RELATED"/>
    <property type="match status" value="1"/>
</dbReference>
<evidence type="ECO:0000259" key="8">
    <source>
        <dbReference type="Pfam" id="PF00933"/>
    </source>
</evidence>